<dbReference type="Proteomes" id="UP000822688">
    <property type="component" value="Chromosome 4"/>
</dbReference>
<dbReference type="AlphaFoldDB" id="A0A8T0I564"/>
<comment type="caution">
    <text evidence="2">The sequence shown here is derived from an EMBL/GenBank/DDBJ whole genome shotgun (WGS) entry which is preliminary data.</text>
</comment>
<proteinExistence type="predicted"/>
<evidence type="ECO:0000313" key="3">
    <source>
        <dbReference type="Proteomes" id="UP000822688"/>
    </source>
</evidence>
<name>A0A8T0I564_CERPU</name>
<accession>A0A8T0I564</accession>
<evidence type="ECO:0000313" key="2">
    <source>
        <dbReference type="EMBL" id="KAG0578614.1"/>
    </source>
</evidence>
<evidence type="ECO:0000256" key="1">
    <source>
        <dbReference type="SAM" id="MobiDB-lite"/>
    </source>
</evidence>
<keyword evidence="3" id="KW-1185">Reference proteome</keyword>
<reference evidence="2" key="1">
    <citation type="submission" date="2020-06" db="EMBL/GenBank/DDBJ databases">
        <title>WGS assembly of Ceratodon purpureus strain R40.</title>
        <authorList>
            <person name="Carey S.B."/>
            <person name="Jenkins J."/>
            <person name="Shu S."/>
            <person name="Lovell J.T."/>
            <person name="Sreedasyam A."/>
            <person name="Maumus F."/>
            <person name="Tiley G.P."/>
            <person name="Fernandez-Pozo N."/>
            <person name="Barry K."/>
            <person name="Chen C."/>
            <person name="Wang M."/>
            <person name="Lipzen A."/>
            <person name="Daum C."/>
            <person name="Saski C.A."/>
            <person name="Payton A.C."/>
            <person name="Mcbreen J.C."/>
            <person name="Conrad R.E."/>
            <person name="Kollar L.M."/>
            <person name="Olsson S."/>
            <person name="Huttunen S."/>
            <person name="Landis J.B."/>
            <person name="Wickett N.J."/>
            <person name="Johnson M.G."/>
            <person name="Rensing S.A."/>
            <person name="Grimwood J."/>
            <person name="Schmutz J."/>
            <person name="Mcdaniel S.F."/>
        </authorList>
    </citation>
    <scope>NUCLEOTIDE SEQUENCE</scope>
    <source>
        <strain evidence="2">R40</strain>
    </source>
</reference>
<organism evidence="2 3">
    <name type="scientific">Ceratodon purpureus</name>
    <name type="common">Fire moss</name>
    <name type="synonym">Dicranum purpureum</name>
    <dbReference type="NCBI Taxonomy" id="3225"/>
    <lineage>
        <taxon>Eukaryota</taxon>
        <taxon>Viridiplantae</taxon>
        <taxon>Streptophyta</taxon>
        <taxon>Embryophyta</taxon>
        <taxon>Bryophyta</taxon>
        <taxon>Bryophytina</taxon>
        <taxon>Bryopsida</taxon>
        <taxon>Dicranidae</taxon>
        <taxon>Pseudoditrichales</taxon>
        <taxon>Ditrichaceae</taxon>
        <taxon>Ceratodon</taxon>
    </lineage>
</organism>
<dbReference type="EMBL" id="CM026424">
    <property type="protein sequence ID" value="KAG0578614.1"/>
    <property type="molecule type" value="Genomic_DNA"/>
</dbReference>
<sequence length="115" mass="12774">MQQLLHNPKLHRFSDILPPLINSLKVAVLQILPNRVTSSLGLPSHRAPPQSAPTCFSPFHHIPNIAIRNLTSRIQNHLCHDIALNSNSYPRAPNQITTSPYPGFSHSLLRPPPTS</sequence>
<gene>
    <name evidence="2" type="ORF">KC19_4G036800</name>
</gene>
<feature type="region of interest" description="Disordered" evidence="1">
    <location>
        <begin position="94"/>
        <end position="115"/>
    </location>
</feature>
<protein>
    <submittedName>
        <fullName evidence="2">Uncharacterized protein</fullName>
    </submittedName>
</protein>